<dbReference type="GO" id="GO:0005886">
    <property type="term" value="C:plasma membrane"/>
    <property type="evidence" value="ECO:0007669"/>
    <property type="project" value="TreeGrafter"/>
</dbReference>
<dbReference type="GO" id="GO:0051301">
    <property type="term" value="P:cell division"/>
    <property type="evidence" value="ECO:0007669"/>
    <property type="project" value="UniProtKB-KW"/>
</dbReference>
<evidence type="ECO:0000256" key="5">
    <source>
        <dbReference type="ARBA" id="ARBA00022960"/>
    </source>
</evidence>
<comment type="subcellular location">
    <subcellularLocation>
        <location evidence="1">Membrane</location>
        <topology evidence="1">Multi-pass membrane protein</topology>
    </subcellularLocation>
</comment>
<feature type="transmembrane region" description="Helical" evidence="17">
    <location>
        <begin position="198"/>
        <end position="217"/>
    </location>
</feature>
<keyword evidence="7 17" id="KW-1133">Transmembrane helix</keyword>
<feature type="transmembrane region" description="Helical" evidence="17">
    <location>
        <begin position="114"/>
        <end position="140"/>
    </location>
</feature>
<comment type="similarity">
    <text evidence="11">Belongs to the SEDS family. FtsW subfamily.</text>
</comment>
<keyword evidence="5" id="KW-0133">Cell shape</keyword>
<feature type="transmembrane region" description="Helical" evidence="17">
    <location>
        <begin position="88"/>
        <end position="108"/>
    </location>
</feature>
<dbReference type="GO" id="GO:0009252">
    <property type="term" value="P:peptidoglycan biosynthetic process"/>
    <property type="evidence" value="ECO:0007669"/>
    <property type="project" value="UniProtKB-KW"/>
</dbReference>
<feature type="transmembrane region" description="Helical" evidence="17">
    <location>
        <begin position="59"/>
        <end position="76"/>
    </location>
</feature>
<evidence type="ECO:0000256" key="13">
    <source>
        <dbReference type="ARBA" id="ARBA00041418"/>
    </source>
</evidence>
<dbReference type="PANTHER" id="PTHR30474:SF2">
    <property type="entry name" value="PEPTIDOGLYCAN GLYCOSYLTRANSFERASE FTSW-RELATED"/>
    <property type="match status" value="1"/>
</dbReference>
<dbReference type="Proteomes" id="UP000184278">
    <property type="component" value="Unassembled WGS sequence"/>
</dbReference>
<evidence type="ECO:0000256" key="9">
    <source>
        <dbReference type="ARBA" id="ARBA00032370"/>
    </source>
</evidence>
<evidence type="ECO:0000256" key="2">
    <source>
        <dbReference type="ARBA" id="ARBA00022676"/>
    </source>
</evidence>
<organism evidence="18 19">
    <name type="scientific">Butyrivibrio fibrisolvens DSM 3071</name>
    <dbReference type="NCBI Taxonomy" id="1121131"/>
    <lineage>
        <taxon>Bacteria</taxon>
        <taxon>Bacillati</taxon>
        <taxon>Bacillota</taxon>
        <taxon>Clostridia</taxon>
        <taxon>Lachnospirales</taxon>
        <taxon>Lachnospiraceae</taxon>
        <taxon>Butyrivibrio</taxon>
    </lineage>
</organism>
<evidence type="ECO:0000256" key="3">
    <source>
        <dbReference type="ARBA" id="ARBA00022679"/>
    </source>
</evidence>
<name>A0A1M5TTT4_BUTFI</name>
<evidence type="ECO:0000256" key="10">
    <source>
        <dbReference type="ARBA" id="ARBA00033270"/>
    </source>
</evidence>
<protein>
    <recommendedName>
        <fullName evidence="12">Probable peptidoglycan glycosyltransferase FtsW</fullName>
        <ecNumber evidence="14">2.4.99.28</ecNumber>
    </recommendedName>
    <alternativeName>
        <fullName evidence="13">Cell division protein FtsW</fullName>
    </alternativeName>
    <alternativeName>
        <fullName evidence="10">Cell wall polymerase</fullName>
    </alternativeName>
    <alternativeName>
        <fullName evidence="9">Peptidoglycan polymerase</fullName>
    </alternativeName>
</protein>
<reference evidence="19" key="1">
    <citation type="submission" date="2016-11" db="EMBL/GenBank/DDBJ databases">
        <authorList>
            <person name="Varghese N."/>
            <person name="Submissions S."/>
        </authorList>
    </citation>
    <scope>NUCLEOTIDE SEQUENCE [LARGE SCALE GENOMIC DNA]</scope>
    <source>
        <strain evidence="19">DSM 3071</strain>
    </source>
</reference>
<evidence type="ECO:0000256" key="4">
    <source>
        <dbReference type="ARBA" id="ARBA00022692"/>
    </source>
</evidence>
<evidence type="ECO:0000256" key="11">
    <source>
        <dbReference type="ARBA" id="ARBA00038053"/>
    </source>
</evidence>
<dbReference type="PANTHER" id="PTHR30474">
    <property type="entry name" value="CELL CYCLE PROTEIN"/>
    <property type="match status" value="1"/>
</dbReference>
<feature type="transmembrane region" description="Helical" evidence="17">
    <location>
        <begin position="17"/>
        <end position="39"/>
    </location>
</feature>
<keyword evidence="6" id="KW-0573">Peptidoglycan synthesis</keyword>
<sequence>MTDAQERVRARFKKTYYVNYGLIFIVLFLLVFGLIMLLSTSSYEANLKYGNAWYFFNRQAGSTAFGLAVMLFISFWPNYKIYKRFTIVAYAGACAAPFLVKTSLAYSANGATRWVRIFGVSVQPAEVSKLLMIIFLAGFVSQLGKQVSTRRGFWITLGMSVVPAFLVYSLTRNLSSALIIVCIAVAMLFVSCPDYRRFIVLGAGTAGIAALAISYAVSSSTDSMNFRFMRILAWLHPEQYASGKGHQTIQALYAIGSGGLFGKGLGESMQKLGFLPEAQNDMIFSIICEELGLFGAIAIMIMFMLLIWRLKLVADSTTDMFGALLVIGVLAHVSIQVILNIAVVTNTIPNTGITLPFISFGGSAVVMQLVEIGIALNVSRISSAEYE</sequence>
<keyword evidence="19" id="KW-1185">Reference proteome</keyword>
<evidence type="ECO:0000256" key="7">
    <source>
        <dbReference type="ARBA" id="ARBA00022989"/>
    </source>
</evidence>
<evidence type="ECO:0000256" key="14">
    <source>
        <dbReference type="ARBA" id="ARBA00044770"/>
    </source>
</evidence>
<feature type="transmembrane region" description="Helical" evidence="17">
    <location>
        <begin position="355"/>
        <end position="378"/>
    </location>
</feature>
<keyword evidence="3" id="KW-0808">Transferase</keyword>
<feature type="transmembrane region" description="Helical" evidence="17">
    <location>
        <begin position="282"/>
        <end position="308"/>
    </location>
</feature>
<keyword evidence="8 17" id="KW-0472">Membrane</keyword>
<gene>
    <name evidence="18" type="ORF">SAMN02745229_00622</name>
</gene>
<feature type="transmembrane region" description="Helical" evidence="17">
    <location>
        <begin position="152"/>
        <end position="168"/>
    </location>
</feature>
<proteinExistence type="inferred from homology"/>
<keyword evidence="18" id="KW-0132">Cell division</keyword>
<evidence type="ECO:0000256" key="6">
    <source>
        <dbReference type="ARBA" id="ARBA00022984"/>
    </source>
</evidence>
<keyword evidence="18" id="KW-0131">Cell cycle</keyword>
<dbReference type="GO" id="GO:0032153">
    <property type="term" value="C:cell division site"/>
    <property type="evidence" value="ECO:0007669"/>
    <property type="project" value="TreeGrafter"/>
</dbReference>
<comment type="catalytic activity">
    <reaction evidence="15">
        <text>[GlcNAc-(1-&gt;4)-Mur2Ac(oyl-L-Ala-gamma-D-Glu-L-Lys-D-Ala-D-Ala)](n)-di-trans,octa-cis-undecaprenyl diphosphate + beta-D-GlcNAc-(1-&gt;4)-Mur2Ac(oyl-L-Ala-gamma-D-Glu-L-Lys-D-Ala-D-Ala)-di-trans,octa-cis-undecaprenyl diphosphate = [GlcNAc-(1-&gt;4)-Mur2Ac(oyl-L-Ala-gamma-D-Glu-L-Lys-D-Ala-D-Ala)](n+1)-di-trans,octa-cis-undecaprenyl diphosphate + di-trans,octa-cis-undecaprenyl diphosphate + H(+)</text>
        <dbReference type="Rhea" id="RHEA:23708"/>
        <dbReference type="Rhea" id="RHEA-COMP:9602"/>
        <dbReference type="Rhea" id="RHEA-COMP:9603"/>
        <dbReference type="ChEBI" id="CHEBI:15378"/>
        <dbReference type="ChEBI" id="CHEBI:58405"/>
        <dbReference type="ChEBI" id="CHEBI:60033"/>
        <dbReference type="ChEBI" id="CHEBI:78435"/>
        <dbReference type="EC" id="2.4.99.28"/>
    </reaction>
</comment>
<dbReference type="GO" id="GO:0008360">
    <property type="term" value="P:regulation of cell shape"/>
    <property type="evidence" value="ECO:0007669"/>
    <property type="project" value="UniProtKB-KW"/>
</dbReference>
<keyword evidence="2" id="KW-0328">Glycosyltransferase</keyword>
<dbReference type="AlphaFoldDB" id="A0A1M5TTT4"/>
<evidence type="ECO:0000256" key="16">
    <source>
        <dbReference type="ARBA" id="ARBA00049966"/>
    </source>
</evidence>
<dbReference type="InterPro" id="IPR001182">
    <property type="entry name" value="FtsW/RodA"/>
</dbReference>
<evidence type="ECO:0000256" key="1">
    <source>
        <dbReference type="ARBA" id="ARBA00004141"/>
    </source>
</evidence>
<dbReference type="GeneID" id="89510548"/>
<feature type="transmembrane region" description="Helical" evidence="17">
    <location>
        <begin position="174"/>
        <end position="191"/>
    </location>
</feature>
<keyword evidence="4 17" id="KW-0812">Transmembrane</keyword>
<evidence type="ECO:0000256" key="12">
    <source>
        <dbReference type="ARBA" id="ARBA00041185"/>
    </source>
</evidence>
<dbReference type="GO" id="GO:0015648">
    <property type="term" value="F:lipid-linked peptidoglycan transporter activity"/>
    <property type="evidence" value="ECO:0007669"/>
    <property type="project" value="TreeGrafter"/>
</dbReference>
<evidence type="ECO:0000256" key="8">
    <source>
        <dbReference type="ARBA" id="ARBA00023136"/>
    </source>
</evidence>
<dbReference type="STRING" id="1121131.SAMN02745229_00622"/>
<evidence type="ECO:0000313" key="19">
    <source>
        <dbReference type="Proteomes" id="UP000184278"/>
    </source>
</evidence>
<dbReference type="RefSeq" id="WP_073385444.1">
    <property type="nucleotide sequence ID" value="NZ_FQXK01000005.1"/>
</dbReference>
<feature type="transmembrane region" description="Helical" evidence="17">
    <location>
        <begin position="320"/>
        <end position="343"/>
    </location>
</feature>
<accession>A0A1M5TTT4</accession>
<dbReference type="GO" id="GO:0008955">
    <property type="term" value="F:peptidoglycan glycosyltransferase activity"/>
    <property type="evidence" value="ECO:0007669"/>
    <property type="project" value="UniProtKB-EC"/>
</dbReference>
<evidence type="ECO:0000256" key="17">
    <source>
        <dbReference type="SAM" id="Phobius"/>
    </source>
</evidence>
<comment type="function">
    <text evidence="16">Peptidoglycan polymerase that is essential for cell division.</text>
</comment>
<dbReference type="OrthoDB" id="9812661at2"/>
<dbReference type="EMBL" id="FQXK01000005">
    <property type="protein sequence ID" value="SHH54109.1"/>
    <property type="molecule type" value="Genomic_DNA"/>
</dbReference>
<evidence type="ECO:0000256" key="15">
    <source>
        <dbReference type="ARBA" id="ARBA00049902"/>
    </source>
</evidence>
<dbReference type="EC" id="2.4.99.28" evidence="14"/>
<dbReference type="Pfam" id="PF01098">
    <property type="entry name" value="FTSW_RODA_SPOVE"/>
    <property type="match status" value="1"/>
</dbReference>
<evidence type="ECO:0000313" key="18">
    <source>
        <dbReference type="EMBL" id="SHH54109.1"/>
    </source>
</evidence>